<organism evidence="1 2">
    <name type="scientific">Pseudomonas putida</name>
    <name type="common">Arthrobacter siderocapsulatus</name>
    <dbReference type="NCBI Taxonomy" id="303"/>
    <lineage>
        <taxon>Bacteria</taxon>
        <taxon>Pseudomonadati</taxon>
        <taxon>Pseudomonadota</taxon>
        <taxon>Gammaproteobacteria</taxon>
        <taxon>Pseudomonadales</taxon>
        <taxon>Pseudomonadaceae</taxon>
        <taxon>Pseudomonas</taxon>
    </lineage>
</organism>
<reference evidence="1 2" key="1">
    <citation type="submission" date="2017-05" db="EMBL/GenBank/DDBJ databases">
        <title>Whole genome sequence of Pseudomonas putida isolate 1312 commercialized as a biostimulant.</title>
        <authorList>
            <person name="Crovadore J."/>
            <person name="Blanc P."/>
            <person name="Chablais R."/>
            <person name="Cochard B."/>
            <person name="Grizard D."/>
            <person name="Lefort F."/>
        </authorList>
    </citation>
    <scope>NUCLEOTIDE SEQUENCE [LARGE SCALE GENOMIC DNA]</scope>
    <source>
        <strain evidence="1 2">1312</strain>
    </source>
</reference>
<dbReference type="Proteomes" id="UP000196082">
    <property type="component" value="Unassembled WGS sequence"/>
</dbReference>
<name>A0A1Y3KKK5_PSEPU</name>
<sequence length="82" mass="9222">MVPVWACPRRTQRGGWHRLRRCSRLKPLPQVLHKPEAWAVPVGAGSPAKNPAWWMAPAKPVFAAVRRSDTPAPTVIAQTFRF</sequence>
<dbReference type="EMBL" id="NFSB01000087">
    <property type="protein sequence ID" value="OUM26388.1"/>
    <property type="molecule type" value="Genomic_DNA"/>
</dbReference>
<accession>A0A1Y3KKK5</accession>
<evidence type="ECO:0000313" key="2">
    <source>
        <dbReference type="Proteomes" id="UP000196082"/>
    </source>
</evidence>
<protein>
    <submittedName>
        <fullName evidence="1">Uncharacterized protein</fullName>
    </submittedName>
</protein>
<proteinExistence type="predicted"/>
<comment type="caution">
    <text evidence="1">The sequence shown here is derived from an EMBL/GenBank/DDBJ whole genome shotgun (WGS) entry which is preliminary data.</text>
</comment>
<dbReference type="AlphaFoldDB" id="A0A1Y3KKK5"/>
<gene>
    <name evidence="1" type="ORF">B8W72_24510</name>
</gene>
<evidence type="ECO:0000313" key="1">
    <source>
        <dbReference type="EMBL" id="OUM26388.1"/>
    </source>
</evidence>